<evidence type="ECO:0000256" key="2">
    <source>
        <dbReference type="ARBA" id="ARBA00004651"/>
    </source>
</evidence>
<dbReference type="GO" id="GO:0006811">
    <property type="term" value="P:monoatomic ion transport"/>
    <property type="evidence" value="ECO:0007669"/>
    <property type="project" value="UniProtKB-KW"/>
</dbReference>
<accession>A0A7C8ITB7</accession>
<evidence type="ECO:0000256" key="4">
    <source>
        <dbReference type="ARBA" id="ARBA00022448"/>
    </source>
</evidence>
<feature type="transmembrane region" description="Helical" evidence="12">
    <location>
        <begin position="109"/>
        <end position="128"/>
    </location>
</feature>
<evidence type="ECO:0000256" key="11">
    <source>
        <dbReference type="ARBA" id="ARBA00032555"/>
    </source>
</evidence>
<evidence type="ECO:0000256" key="1">
    <source>
        <dbReference type="ARBA" id="ARBA00003019"/>
    </source>
</evidence>
<comment type="caution">
    <text evidence="13">The sequence shown here is derived from an EMBL/GenBank/DDBJ whole genome shotgun (WGS) entry which is preliminary data.</text>
</comment>
<evidence type="ECO:0000256" key="10">
    <source>
        <dbReference type="ARBA" id="ARBA00030646"/>
    </source>
</evidence>
<dbReference type="Pfam" id="PF05631">
    <property type="entry name" value="MFS_5"/>
    <property type="match status" value="1"/>
</dbReference>
<dbReference type="OrthoDB" id="263957at2759"/>
<feature type="transmembrane region" description="Helical" evidence="12">
    <location>
        <begin position="290"/>
        <end position="312"/>
    </location>
</feature>
<dbReference type="SUPFAM" id="SSF103473">
    <property type="entry name" value="MFS general substrate transporter"/>
    <property type="match status" value="1"/>
</dbReference>
<name>A0A7C8ITB7_9PEZI</name>
<evidence type="ECO:0000256" key="12">
    <source>
        <dbReference type="SAM" id="Phobius"/>
    </source>
</evidence>
<evidence type="ECO:0000256" key="8">
    <source>
        <dbReference type="ARBA" id="ARBA00023065"/>
    </source>
</evidence>
<sequence length="434" mass="48167">MGYYYQFCFGGFIVLSVVLLIYQPTRKQQLEQQQGVANDDEHPESRWYKVYALAATADWLQGPHLFSLYRDEYGLAPNVVLNLYLTDFVTTAISAYFIGVLSDKYGRKLLCMVYCVSYALSCFLTIVPVTPLLFLGRILGGVSTTILLNVFDSWMVTNFREKKLIENGCDLSRTYAATSVVNSLAAILSGLVGEVLVWATGTRKSPFFVSVVLLWVNLQMIWSQWGENFGISASSKPTQDTTRRRLWSILKTPSILALTFASTMFEGSMNLFVFYWVPTLSSLKKSAGELPYGVIYSSFLAVSLGAALAFNIIMDKRIVKYSRVLVGVLVVADLCFFKLASVKTETSAFWLFCLLEACIGMFAPAVGYLKGTLINDDFRATIYSIMRIPLNIVAIVSLLTAQGNDNIGGVFTACSLMLTASFTMIWAASLRGMP</sequence>
<evidence type="ECO:0000313" key="14">
    <source>
        <dbReference type="Proteomes" id="UP000481858"/>
    </source>
</evidence>
<keyword evidence="9 12" id="KW-0472">Membrane</keyword>
<dbReference type="AlphaFoldDB" id="A0A7C8ITB7"/>
<evidence type="ECO:0000313" key="13">
    <source>
        <dbReference type="EMBL" id="KAF2971786.1"/>
    </source>
</evidence>
<evidence type="ECO:0000256" key="6">
    <source>
        <dbReference type="ARBA" id="ARBA00022692"/>
    </source>
</evidence>
<dbReference type="InterPro" id="IPR036259">
    <property type="entry name" value="MFS_trans_sf"/>
</dbReference>
<evidence type="ECO:0000256" key="7">
    <source>
        <dbReference type="ARBA" id="ARBA00022989"/>
    </source>
</evidence>
<gene>
    <name evidence="13" type="ORF">GQX73_g1788</name>
</gene>
<evidence type="ECO:0000256" key="3">
    <source>
        <dbReference type="ARBA" id="ARBA00021242"/>
    </source>
</evidence>
<dbReference type="PANTHER" id="PTHR23516">
    <property type="entry name" value="SAM (S-ADENOSYL METHIONINE) TRANSPORTER"/>
    <property type="match status" value="1"/>
</dbReference>
<reference evidence="13 14" key="1">
    <citation type="submission" date="2019-12" db="EMBL/GenBank/DDBJ databases">
        <title>Draft genome sequence of the ascomycete Xylaria multiplex DSM 110363.</title>
        <authorList>
            <person name="Buettner E."/>
            <person name="Kellner H."/>
        </authorList>
    </citation>
    <scope>NUCLEOTIDE SEQUENCE [LARGE SCALE GENOMIC DNA]</scope>
    <source>
        <strain evidence="13 14">DSM 110363</strain>
    </source>
</reference>
<keyword evidence="4" id="KW-0813">Transport</keyword>
<protein>
    <recommendedName>
        <fullName evidence="3">Molybdate-anion transporter</fullName>
    </recommendedName>
    <alternativeName>
        <fullName evidence="10">Major facilitator superfamily domain-containing protein 5</fullName>
    </alternativeName>
    <alternativeName>
        <fullName evidence="11">Molybdate transporter 2 homolog</fullName>
    </alternativeName>
</protein>
<dbReference type="InterPro" id="IPR008509">
    <property type="entry name" value="MOT2/MFSD5"/>
</dbReference>
<keyword evidence="5" id="KW-1003">Cell membrane</keyword>
<feature type="transmembrane region" description="Helical" evidence="12">
    <location>
        <begin position="83"/>
        <end position="102"/>
    </location>
</feature>
<dbReference type="Proteomes" id="UP000481858">
    <property type="component" value="Unassembled WGS sequence"/>
</dbReference>
<keyword evidence="14" id="KW-1185">Reference proteome</keyword>
<dbReference type="Gene3D" id="1.20.1250.20">
    <property type="entry name" value="MFS general substrate transporter like domains"/>
    <property type="match status" value="1"/>
</dbReference>
<keyword evidence="6 12" id="KW-0812">Transmembrane</keyword>
<feature type="transmembrane region" description="Helical" evidence="12">
    <location>
        <begin position="407"/>
        <end position="428"/>
    </location>
</feature>
<keyword evidence="8" id="KW-0406">Ion transport</keyword>
<comment type="subcellular location">
    <subcellularLocation>
        <location evidence="2">Cell membrane</location>
        <topology evidence="2">Multi-pass membrane protein</topology>
    </subcellularLocation>
</comment>
<dbReference type="GO" id="GO:0015098">
    <property type="term" value="F:molybdate ion transmembrane transporter activity"/>
    <property type="evidence" value="ECO:0007669"/>
    <property type="project" value="InterPro"/>
</dbReference>
<feature type="transmembrane region" description="Helical" evidence="12">
    <location>
        <begin position="381"/>
        <end position="401"/>
    </location>
</feature>
<dbReference type="GO" id="GO:0005886">
    <property type="term" value="C:plasma membrane"/>
    <property type="evidence" value="ECO:0007669"/>
    <property type="project" value="UniProtKB-SubCell"/>
</dbReference>
<evidence type="ECO:0000256" key="9">
    <source>
        <dbReference type="ARBA" id="ARBA00023136"/>
    </source>
</evidence>
<feature type="transmembrane region" description="Helical" evidence="12">
    <location>
        <begin position="175"/>
        <end position="199"/>
    </location>
</feature>
<dbReference type="EMBL" id="WUBL01000011">
    <property type="protein sequence ID" value="KAF2971786.1"/>
    <property type="molecule type" value="Genomic_DNA"/>
</dbReference>
<feature type="transmembrane region" description="Helical" evidence="12">
    <location>
        <begin position="7"/>
        <end position="25"/>
    </location>
</feature>
<proteinExistence type="predicted"/>
<comment type="function">
    <text evidence="1">Mediates high-affinity intracellular uptake of the rare oligo-element molybdenum.</text>
</comment>
<feature type="transmembrane region" description="Helical" evidence="12">
    <location>
        <begin position="255"/>
        <end position="278"/>
    </location>
</feature>
<evidence type="ECO:0000256" key="5">
    <source>
        <dbReference type="ARBA" id="ARBA00022475"/>
    </source>
</evidence>
<keyword evidence="7 12" id="KW-1133">Transmembrane helix</keyword>
<feature type="transmembrane region" description="Helical" evidence="12">
    <location>
        <begin position="348"/>
        <end position="369"/>
    </location>
</feature>
<dbReference type="InParanoid" id="A0A7C8ITB7"/>
<organism evidence="13 14">
    <name type="scientific">Xylaria multiplex</name>
    <dbReference type="NCBI Taxonomy" id="323545"/>
    <lineage>
        <taxon>Eukaryota</taxon>
        <taxon>Fungi</taxon>
        <taxon>Dikarya</taxon>
        <taxon>Ascomycota</taxon>
        <taxon>Pezizomycotina</taxon>
        <taxon>Sordariomycetes</taxon>
        <taxon>Xylariomycetidae</taxon>
        <taxon>Xylariales</taxon>
        <taxon>Xylariaceae</taxon>
        <taxon>Xylaria</taxon>
    </lineage>
</organism>
<dbReference type="PANTHER" id="PTHR23516:SF1">
    <property type="entry name" value="MOLYBDATE-ANION TRANSPORTER"/>
    <property type="match status" value="1"/>
</dbReference>